<sequence length="327" mass="38091">MKFIFGFQRDPSDEVLAKITDVQLGLNLEADKEEIFWEQQAQVNWLKNGDRNTSFFHKVVFTRQNRSRMTRLDGEDGRWVSKDEEMLQIVLKYFENLFLASEVGDDKRLLGLVGKQITQNMNDELLKPFTEEEIGHVVKTMAPLKAQGINGFPAIFDQRFWHIVGPKISNYYLSILKGEIEMGEINKTHIVLIPKVEKPKNLSQFRPISLCNVVYKIIAKVLVEHMSAMLGCFVNEALRAFIPGKHEVLHSFKMKSKSRERNFMLKLDMSNVYDFVEWDFLARMMFRLGFHTDWVVLIMRGFFYTTTRGKTERSDAVCSNWKGKALD</sequence>
<dbReference type="SUPFAM" id="SSF56672">
    <property type="entry name" value="DNA/RNA polymerases"/>
    <property type="match status" value="1"/>
</dbReference>
<evidence type="ECO:0000313" key="2">
    <source>
        <dbReference type="EMBL" id="KAH1081146.1"/>
    </source>
</evidence>
<dbReference type="InterPro" id="IPR043502">
    <property type="entry name" value="DNA/RNA_pol_sf"/>
</dbReference>
<evidence type="ECO:0000313" key="3">
    <source>
        <dbReference type="Proteomes" id="UP000828251"/>
    </source>
</evidence>
<dbReference type="PANTHER" id="PTHR46890:SF48">
    <property type="entry name" value="RNA-DIRECTED DNA POLYMERASE"/>
    <property type="match status" value="1"/>
</dbReference>
<reference evidence="2 3" key="1">
    <citation type="journal article" date="2021" name="Plant Biotechnol. J.">
        <title>Multi-omics assisted identification of the key and species-specific regulatory components of drought-tolerant mechanisms in Gossypium stocksii.</title>
        <authorList>
            <person name="Yu D."/>
            <person name="Ke L."/>
            <person name="Zhang D."/>
            <person name="Wu Y."/>
            <person name="Sun Y."/>
            <person name="Mei J."/>
            <person name="Sun J."/>
            <person name="Sun Y."/>
        </authorList>
    </citation>
    <scope>NUCLEOTIDE SEQUENCE [LARGE SCALE GENOMIC DNA]</scope>
    <source>
        <strain evidence="3">cv. E1</strain>
        <tissue evidence="2">Leaf</tissue>
    </source>
</reference>
<dbReference type="Proteomes" id="UP000828251">
    <property type="component" value="Unassembled WGS sequence"/>
</dbReference>
<proteinExistence type="predicted"/>
<organism evidence="2 3">
    <name type="scientific">Gossypium stocksii</name>
    <dbReference type="NCBI Taxonomy" id="47602"/>
    <lineage>
        <taxon>Eukaryota</taxon>
        <taxon>Viridiplantae</taxon>
        <taxon>Streptophyta</taxon>
        <taxon>Embryophyta</taxon>
        <taxon>Tracheophyta</taxon>
        <taxon>Spermatophyta</taxon>
        <taxon>Magnoliopsida</taxon>
        <taxon>eudicotyledons</taxon>
        <taxon>Gunneridae</taxon>
        <taxon>Pentapetalae</taxon>
        <taxon>rosids</taxon>
        <taxon>malvids</taxon>
        <taxon>Malvales</taxon>
        <taxon>Malvaceae</taxon>
        <taxon>Malvoideae</taxon>
        <taxon>Gossypium</taxon>
    </lineage>
</organism>
<gene>
    <name evidence="2" type="ORF">J1N35_020907</name>
</gene>
<dbReference type="PANTHER" id="PTHR46890">
    <property type="entry name" value="NON-LTR RETROLELEMENT REVERSE TRANSCRIPTASE-LIKE PROTEIN-RELATED"/>
    <property type="match status" value="1"/>
</dbReference>
<keyword evidence="3" id="KW-1185">Reference proteome</keyword>
<feature type="domain" description="Reverse transcriptase" evidence="1">
    <location>
        <begin position="199"/>
        <end position="306"/>
    </location>
</feature>
<protein>
    <recommendedName>
        <fullName evidence="1">Reverse transcriptase domain-containing protein</fullName>
    </recommendedName>
</protein>
<accession>A0A9D3VDN4</accession>
<evidence type="ECO:0000259" key="1">
    <source>
        <dbReference type="Pfam" id="PF00078"/>
    </source>
</evidence>
<name>A0A9D3VDN4_9ROSI</name>
<dbReference type="Pfam" id="PF00078">
    <property type="entry name" value="RVT_1"/>
    <property type="match status" value="1"/>
</dbReference>
<dbReference type="InterPro" id="IPR000477">
    <property type="entry name" value="RT_dom"/>
</dbReference>
<dbReference type="OrthoDB" id="1937198at2759"/>
<dbReference type="EMBL" id="JAIQCV010000007">
    <property type="protein sequence ID" value="KAH1081146.1"/>
    <property type="molecule type" value="Genomic_DNA"/>
</dbReference>
<dbReference type="InterPro" id="IPR052343">
    <property type="entry name" value="Retrotransposon-Effector_Assoc"/>
</dbReference>
<comment type="caution">
    <text evidence="2">The sequence shown here is derived from an EMBL/GenBank/DDBJ whole genome shotgun (WGS) entry which is preliminary data.</text>
</comment>
<dbReference type="AlphaFoldDB" id="A0A9D3VDN4"/>